<accession>A0A8I0H3I1</accession>
<reference evidence="1" key="1">
    <citation type="submission" date="2020-01" db="EMBL/GenBank/DDBJ databases">
        <authorList>
            <person name="Richard D."/>
        </authorList>
    </citation>
    <scope>NUCLEOTIDE SEQUENCE</scope>
    <source>
        <strain evidence="1">JP541</strain>
    </source>
</reference>
<keyword evidence="1" id="KW-0436">Ligase</keyword>
<evidence type="ECO:0000313" key="2">
    <source>
        <dbReference type="Proteomes" id="UP000653002"/>
    </source>
</evidence>
<dbReference type="GO" id="GO:0016874">
    <property type="term" value="F:ligase activity"/>
    <property type="evidence" value="ECO:0007669"/>
    <property type="project" value="UniProtKB-KW"/>
</dbReference>
<proteinExistence type="predicted"/>
<feature type="non-terminal residue" evidence="1">
    <location>
        <position position="69"/>
    </location>
</feature>
<dbReference type="EMBL" id="JAABFR010001633">
    <property type="protein sequence ID" value="MBD4338556.1"/>
    <property type="molecule type" value="Genomic_DNA"/>
</dbReference>
<gene>
    <name evidence="1" type="ORF">GUH15_21375</name>
</gene>
<protein>
    <submittedName>
        <fullName evidence="1">Proline--tRNA ligase</fullName>
    </submittedName>
</protein>
<dbReference type="Proteomes" id="UP000653002">
    <property type="component" value="Unassembled WGS sequence"/>
</dbReference>
<sequence>MLLSKLVGERVKEAPADVTILSHALLARAGYIKPVANGIFSLTSPAQLMAKNIEDIIRDEMNKIDGQEV</sequence>
<evidence type="ECO:0000313" key="1">
    <source>
        <dbReference type="EMBL" id="MBD4338556.1"/>
    </source>
</evidence>
<dbReference type="InterPro" id="IPR045864">
    <property type="entry name" value="aa-tRNA-synth_II/BPL/LPL"/>
</dbReference>
<dbReference type="SUPFAM" id="SSF55681">
    <property type="entry name" value="Class II aaRS and biotin synthetases"/>
    <property type="match status" value="1"/>
</dbReference>
<organism evidence="1 2">
    <name type="scientific">Xanthomonas citri pv. citri</name>
    <dbReference type="NCBI Taxonomy" id="611301"/>
    <lineage>
        <taxon>Bacteria</taxon>
        <taxon>Pseudomonadati</taxon>
        <taxon>Pseudomonadota</taxon>
        <taxon>Gammaproteobacteria</taxon>
        <taxon>Lysobacterales</taxon>
        <taxon>Lysobacteraceae</taxon>
        <taxon>Xanthomonas</taxon>
    </lineage>
</organism>
<dbReference type="Gene3D" id="3.30.930.10">
    <property type="entry name" value="Bira Bifunctional Protein, Domain 2"/>
    <property type="match status" value="1"/>
</dbReference>
<comment type="caution">
    <text evidence="1">The sequence shown here is derived from an EMBL/GenBank/DDBJ whole genome shotgun (WGS) entry which is preliminary data.</text>
</comment>
<dbReference type="AlphaFoldDB" id="A0A8I0H3I1"/>
<name>A0A8I0H3I1_XANCI</name>